<sequence>MRANHPITQQQLEVAVMLLNKLKNIIGQRKMDDVLYRNIKVLGSDYTTDIFINFEKVVLKDGADPHDIYWKISETGQLDDDALHTMEFNTMADKVHFFNELFEIRIEQ</sequence>
<dbReference type="EMBL" id="VSSQ01000062">
    <property type="protein sequence ID" value="MPL71938.1"/>
    <property type="molecule type" value="Genomic_DNA"/>
</dbReference>
<dbReference type="AlphaFoldDB" id="A0A644TYA8"/>
<evidence type="ECO:0000313" key="1">
    <source>
        <dbReference type="EMBL" id="MPL71938.1"/>
    </source>
</evidence>
<gene>
    <name evidence="1" type="ORF">SDC9_17717</name>
</gene>
<comment type="caution">
    <text evidence="1">The sequence shown here is derived from an EMBL/GenBank/DDBJ whole genome shotgun (WGS) entry which is preliminary data.</text>
</comment>
<protein>
    <submittedName>
        <fullName evidence="1">Uncharacterized protein</fullName>
    </submittedName>
</protein>
<proteinExistence type="predicted"/>
<reference evidence="1" key="1">
    <citation type="submission" date="2019-08" db="EMBL/GenBank/DDBJ databases">
        <authorList>
            <person name="Kucharzyk K."/>
            <person name="Murdoch R.W."/>
            <person name="Higgins S."/>
            <person name="Loffler F."/>
        </authorList>
    </citation>
    <scope>NUCLEOTIDE SEQUENCE</scope>
</reference>
<accession>A0A644TYA8</accession>
<organism evidence="1">
    <name type="scientific">bioreactor metagenome</name>
    <dbReference type="NCBI Taxonomy" id="1076179"/>
    <lineage>
        <taxon>unclassified sequences</taxon>
        <taxon>metagenomes</taxon>
        <taxon>ecological metagenomes</taxon>
    </lineage>
</organism>
<name>A0A644TYA8_9ZZZZ</name>